<dbReference type="AlphaFoldDB" id="A0A6A5KFX9"/>
<dbReference type="Proteomes" id="UP000800040">
    <property type="component" value="Unassembled WGS sequence"/>
</dbReference>
<feature type="domain" description="Zn(2)-C6 fungal-type" evidence="2">
    <location>
        <begin position="10"/>
        <end position="38"/>
    </location>
</feature>
<organism evidence="3 4">
    <name type="scientific">Decorospora gaudefroyi</name>
    <dbReference type="NCBI Taxonomy" id="184978"/>
    <lineage>
        <taxon>Eukaryota</taxon>
        <taxon>Fungi</taxon>
        <taxon>Dikarya</taxon>
        <taxon>Ascomycota</taxon>
        <taxon>Pezizomycotina</taxon>
        <taxon>Dothideomycetes</taxon>
        <taxon>Pleosporomycetidae</taxon>
        <taxon>Pleosporales</taxon>
        <taxon>Pleosporineae</taxon>
        <taxon>Pleosporaceae</taxon>
        <taxon>Decorospora</taxon>
    </lineage>
</organism>
<dbReference type="PROSITE" id="PS00463">
    <property type="entry name" value="ZN2_CY6_FUNGAL_1"/>
    <property type="match status" value="1"/>
</dbReference>
<dbReference type="Pfam" id="PF11951">
    <property type="entry name" value="Fungal_trans_2"/>
    <property type="match status" value="1"/>
</dbReference>
<evidence type="ECO:0000256" key="1">
    <source>
        <dbReference type="ARBA" id="ARBA00023242"/>
    </source>
</evidence>
<dbReference type="OrthoDB" id="5126878at2759"/>
<dbReference type="InterPro" id="IPR021858">
    <property type="entry name" value="Fun_TF"/>
</dbReference>
<dbReference type="SMART" id="SM00066">
    <property type="entry name" value="GAL4"/>
    <property type="match status" value="1"/>
</dbReference>
<evidence type="ECO:0000313" key="4">
    <source>
        <dbReference type="Proteomes" id="UP000800040"/>
    </source>
</evidence>
<gene>
    <name evidence="3" type="ORF">BDW02DRAFT_597917</name>
</gene>
<dbReference type="InterPro" id="IPR001138">
    <property type="entry name" value="Zn2Cys6_DnaBD"/>
</dbReference>
<dbReference type="GO" id="GO:0000981">
    <property type="term" value="F:DNA-binding transcription factor activity, RNA polymerase II-specific"/>
    <property type="evidence" value="ECO:0007669"/>
    <property type="project" value="InterPro"/>
</dbReference>
<protein>
    <recommendedName>
        <fullName evidence="2">Zn(2)-C6 fungal-type domain-containing protein</fullName>
    </recommendedName>
</protein>
<accession>A0A6A5KFX9</accession>
<dbReference type="PANTHER" id="PTHR38111:SF2">
    <property type="entry name" value="FINGER DOMAIN PROTEIN, PUTATIVE (AFU_ORTHOLOGUE AFUA_1G01560)-RELATED"/>
    <property type="match status" value="1"/>
</dbReference>
<sequence length="467" mass="51687">MVSRGGRSKGCSNCRRRRVKCDEKRPVCSQCVKRKLQCDGPKDFTWIDQSEAYKSEQVPNTAVIKTAIPLQLSSKAFEADICLAYTRKNLLRGGPVELACTMVEHYQASATNADPGLTLLRKSILSLSVTFFGSQHRQNDIMNKGYHQYGEVLRQLNAHLARPELQKTNETLLTALSCMLLEIFLPTGPTNFLRHQRGLDALAMVRGPPVEVDRPTATIFHGLRILSIVGALAESRPTLYATEEWKQVPPIQASEAGILQHHIFTVLADCTELISRRNALFALEAGTESYGPFLKKVDDVLGNLEALFPLWESLNRHQLAEVAEQSDMAKEIGVSNHVSATAYMLYNTAYICILQITDSLFPSPANVVLQNEAAMKIAKCLELKEYELREDASQSNTIAFVATKVAWQALGRFDSPGGRKLAYVVKSTMNSVFQEPCIQPDTTLFTQLMETVPVDRPSNTGVPGGLG</sequence>
<proteinExistence type="predicted"/>
<keyword evidence="4" id="KW-1185">Reference proteome</keyword>
<keyword evidence="1" id="KW-0539">Nucleus</keyword>
<dbReference type="PANTHER" id="PTHR38111">
    <property type="entry name" value="ZN(2)-C6 FUNGAL-TYPE DOMAIN-CONTAINING PROTEIN-RELATED"/>
    <property type="match status" value="1"/>
</dbReference>
<dbReference type="SUPFAM" id="SSF57701">
    <property type="entry name" value="Zn2/Cys6 DNA-binding domain"/>
    <property type="match status" value="1"/>
</dbReference>
<dbReference type="InterPro" id="IPR036864">
    <property type="entry name" value="Zn2-C6_fun-type_DNA-bd_sf"/>
</dbReference>
<reference evidence="3" key="1">
    <citation type="submission" date="2020-01" db="EMBL/GenBank/DDBJ databases">
        <authorList>
            <consortium name="DOE Joint Genome Institute"/>
            <person name="Haridas S."/>
            <person name="Albert R."/>
            <person name="Binder M."/>
            <person name="Bloem J."/>
            <person name="Labutti K."/>
            <person name="Salamov A."/>
            <person name="Andreopoulos B."/>
            <person name="Baker S.E."/>
            <person name="Barry K."/>
            <person name="Bills G."/>
            <person name="Bluhm B.H."/>
            <person name="Cannon C."/>
            <person name="Castanera R."/>
            <person name="Culley D.E."/>
            <person name="Daum C."/>
            <person name="Ezra D."/>
            <person name="Gonzalez J.B."/>
            <person name="Henrissat B."/>
            <person name="Kuo A."/>
            <person name="Liang C."/>
            <person name="Lipzen A."/>
            <person name="Lutzoni F."/>
            <person name="Magnuson J."/>
            <person name="Mondo S."/>
            <person name="Nolan M."/>
            <person name="Ohm R."/>
            <person name="Pangilinan J."/>
            <person name="Park H.-J."/>
            <person name="Ramirez L."/>
            <person name="Alfaro M."/>
            <person name="Sun H."/>
            <person name="Tritt A."/>
            <person name="Yoshinaga Y."/>
            <person name="Zwiers L.-H."/>
            <person name="Turgeon B.G."/>
            <person name="Goodwin S.B."/>
            <person name="Spatafora J.W."/>
            <person name="Crous P.W."/>
            <person name="Grigoriev I.V."/>
        </authorList>
    </citation>
    <scope>NUCLEOTIDE SEQUENCE</scope>
    <source>
        <strain evidence="3">P77</strain>
    </source>
</reference>
<dbReference type="PROSITE" id="PS50048">
    <property type="entry name" value="ZN2_CY6_FUNGAL_2"/>
    <property type="match status" value="1"/>
</dbReference>
<name>A0A6A5KFX9_9PLEO</name>
<dbReference type="GO" id="GO:0008270">
    <property type="term" value="F:zinc ion binding"/>
    <property type="evidence" value="ECO:0007669"/>
    <property type="project" value="InterPro"/>
</dbReference>
<dbReference type="Gene3D" id="4.10.240.10">
    <property type="entry name" value="Zn(2)-C6 fungal-type DNA-binding domain"/>
    <property type="match status" value="1"/>
</dbReference>
<dbReference type="EMBL" id="ML975297">
    <property type="protein sequence ID" value="KAF1834791.1"/>
    <property type="molecule type" value="Genomic_DNA"/>
</dbReference>
<dbReference type="InterPro" id="IPR053178">
    <property type="entry name" value="Osmoadaptation_assoc"/>
</dbReference>
<evidence type="ECO:0000259" key="2">
    <source>
        <dbReference type="PROSITE" id="PS50048"/>
    </source>
</evidence>
<evidence type="ECO:0000313" key="3">
    <source>
        <dbReference type="EMBL" id="KAF1834791.1"/>
    </source>
</evidence>
<dbReference type="Pfam" id="PF00172">
    <property type="entry name" value="Zn_clus"/>
    <property type="match status" value="1"/>
</dbReference>
<dbReference type="CDD" id="cd00067">
    <property type="entry name" value="GAL4"/>
    <property type="match status" value="1"/>
</dbReference>